<gene>
    <name evidence="6" type="ORF">SAMN04490197_0138</name>
</gene>
<sequence length="827" mass="92439">MNRLKYYFLKYQPYVVGVGCFLMLFVIWKLGVWLGFTSLGSLMVGIGGFLLSSSLYVVLLQRGAAQYQDLEVLLRDDADQAVLNASPADREEVSLLRERLLQSIARLRAGTRGRHSRDALYALPWYLVIGQPASGKSSMLLQSGLHFPYAEREGMRTVGLGGTRNCDWFFSAEAVLLDTAGRYMDAPEEAGRWRGFLTLLRQYRPRQPLNGLIVTVSLEDLLSASPLECEQLAKRLRERVQEAQALLELTLPIYLVFTKCDLLPGFSEFYRQGHASHQAGVLGTTFPHAQFEHADWGARFSQALDLWTGHWQQVAGEQLVQQDIRITREDPTVYRFPLELMAFKPVLRGFVAALVQANPYQKSTLLRGFYFTSALDAQCAALGEHNRQVSQRFALAPLSSTAQGAAQPQSLFIQSLFQKVIIPDQHLVMLYSRNRREDRRLRGWRLGGAVLALAVCGAWGVSFWQNTLAIKGLAGDLALAAEQDAQSPGTYAAWQRLDRLRASAADYYDQHRQTGVPWALRLGLYQGWLIEPEVREHYFAELERVMLTPAAENLTRSLSLLPTLKVYQRTTQDKHPVTGIDSVEPRALPQDNRASSIAQFGKTTLKTYQMLAKSGQGTADPLLLKQTLPDFWYPSIARHLATQAGAVQPETGDYLYAGRQIAFYIEQINEPDVPRIMDNAFLVSSSRNYINSLLAQSLRAIETITLESDTLFAFGRADLQSLKDSGRLQLSQIAAKLLNTPNVGTIVIAGHADQIGDAESNLRVSRQRAETIKTYLVGKGVPQELVTAIGEGSRRPLVRCDSALPRAELIKCLEPNRRVEIEVRAQP</sequence>
<dbReference type="SUPFAM" id="SSF52540">
    <property type="entry name" value="P-loop containing nucleoside triphosphate hydrolases"/>
    <property type="match status" value="1"/>
</dbReference>
<dbReference type="Proteomes" id="UP000183653">
    <property type="component" value="Chromosome I"/>
</dbReference>
<dbReference type="InterPro" id="IPR053156">
    <property type="entry name" value="T6SS_TssM-like"/>
</dbReference>
<dbReference type="RefSeq" id="WP_057725590.1">
    <property type="nucleotide sequence ID" value="NZ_JYLM01000011.1"/>
</dbReference>
<dbReference type="Gene3D" id="3.30.1330.60">
    <property type="entry name" value="OmpA-like domain"/>
    <property type="match status" value="1"/>
</dbReference>
<name>A0A1H2DVU4_9PSED</name>
<evidence type="ECO:0000259" key="5">
    <source>
        <dbReference type="PROSITE" id="PS51123"/>
    </source>
</evidence>
<dbReference type="PANTHER" id="PTHR36153:SF1">
    <property type="entry name" value="TYPE VI SECRETION SYSTEM COMPONENT TSSM1"/>
    <property type="match status" value="1"/>
</dbReference>
<organism evidence="6 7">
    <name type="scientific">Pseudomonas orientalis</name>
    <dbReference type="NCBI Taxonomy" id="76758"/>
    <lineage>
        <taxon>Bacteria</taxon>
        <taxon>Pseudomonadati</taxon>
        <taxon>Pseudomonadota</taxon>
        <taxon>Gammaproteobacteria</taxon>
        <taxon>Pseudomonadales</taxon>
        <taxon>Pseudomonadaceae</taxon>
        <taxon>Pseudomonas</taxon>
    </lineage>
</organism>
<dbReference type="PROSITE" id="PS51123">
    <property type="entry name" value="OMPA_2"/>
    <property type="match status" value="1"/>
</dbReference>
<dbReference type="CDD" id="cd00882">
    <property type="entry name" value="Ras_like_GTPase"/>
    <property type="match status" value="1"/>
</dbReference>
<dbReference type="InterPro" id="IPR025743">
    <property type="entry name" value="TssM1_N"/>
</dbReference>
<dbReference type="Pfam" id="PF14331">
    <property type="entry name" value="IcmF-related_N"/>
    <property type="match status" value="1"/>
</dbReference>
<evidence type="ECO:0000313" key="6">
    <source>
        <dbReference type="EMBL" id="SDT86924.1"/>
    </source>
</evidence>
<dbReference type="CDD" id="cd07185">
    <property type="entry name" value="OmpA_C-like"/>
    <property type="match status" value="1"/>
</dbReference>
<dbReference type="InterPro" id="IPR006665">
    <property type="entry name" value="OmpA-like"/>
</dbReference>
<dbReference type="Pfam" id="PF00691">
    <property type="entry name" value="OmpA"/>
    <property type="match status" value="1"/>
</dbReference>
<dbReference type="InterPro" id="IPR036737">
    <property type="entry name" value="OmpA-like_sf"/>
</dbReference>
<dbReference type="InterPro" id="IPR006664">
    <property type="entry name" value="OMP_bac"/>
</dbReference>
<feature type="transmembrane region" description="Helical" evidence="4">
    <location>
        <begin position="443"/>
        <end position="464"/>
    </location>
</feature>
<evidence type="ECO:0000256" key="4">
    <source>
        <dbReference type="SAM" id="Phobius"/>
    </source>
</evidence>
<proteinExistence type="predicted"/>
<dbReference type="InterPro" id="IPR009612">
    <property type="entry name" value="IcmF-rel"/>
</dbReference>
<keyword evidence="7" id="KW-1185">Reference proteome</keyword>
<dbReference type="AlphaFoldDB" id="A0A1H2DVU4"/>
<dbReference type="InterPro" id="IPR027417">
    <property type="entry name" value="P-loop_NTPase"/>
</dbReference>
<feature type="transmembrane region" description="Helical" evidence="4">
    <location>
        <begin position="12"/>
        <end position="36"/>
    </location>
</feature>
<keyword evidence="4" id="KW-0812">Transmembrane</keyword>
<dbReference type="SUPFAM" id="SSF103088">
    <property type="entry name" value="OmpA-like"/>
    <property type="match status" value="1"/>
</dbReference>
<feature type="domain" description="OmpA-like" evidence="5">
    <location>
        <begin position="699"/>
        <end position="827"/>
    </location>
</feature>
<accession>A0A1H2DVU4</accession>
<dbReference type="PANTHER" id="PTHR36153">
    <property type="entry name" value="INNER MEMBRANE PROTEIN-RELATED"/>
    <property type="match status" value="1"/>
</dbReference>
<dbReference type="OrthoDB" id="9758229at2"/>
<protein>
    <submittedName>
        <fullName evidence="6">Type VI secretion system protein ImpL</fullName>
    </submittedName>
</protein>
<dbReference type="GO" id="GO:0016020">
    <property type="term" value="C:membrane"/>
    <property type="evidence" value="ECO:0007669"/>
    <property type="project" value="UniProtKB-SubCell"/>
</dbReference>
<dbReference type="EMBL" id="LT629782">
    <property type="protein sequence ID" value="SDT86924.1"/>
    <property type="molecule type" value="Genomic_DNA"/>
</dbReference>
<dbReference type="NCBIfam" id="TIGR03348">
    <property type="entry name" value="VI_IcmF"/>
    <property type="match status" value="1"/>
</dbReference>
<dbReference type="InterPro" id="IPR017731">
    <property type="entry name" value="TssM1-like"/>
</dbReference>
<dbReference type="Pfam" id="PF06761">
    <property type="entry name" value="IcmF-related"/>
    <property type="match status" value="1"/>
</dbReference>
<evidence type="ECO:0000256" key="1">
    <source>
        <dbReference type="ARBA" id="ARBA00004370"/>
    </source>
</evidence>
<dbReference type="PRINTS" id="PR01021">
    <property type="entry name" value="OMPADOMAIN"/>
</dbReference>
<reference evidence="6 7" key="1">
    <citation type="submission" date="2016-10" db="EMBL/GenBank/DDBJ databases">
        <authorList>
            <person name="Varghese N."/>
            <person name="Submissions S."/>
        </authorList>
    </citation>
    <scope>NUCLEOTIDE SEQUENCE [LARGE SCALE GENOMIC DNA]</scope>
    <source>
        <strain evidence="6 7">BS2775</strain>
    </source>
</reference>
<evidence type="ECO:0000256" key="3">
    <source>
        <dbReference type="PROSITE-ProRule" id="PRU00473"/>
    </source>
</evidence>
<evidence type="ECO:0000256" key="2">
    <source>
        <dbReference type="ARBA" id="ARBA00023136"/>
    </source>
</evidence>
<keyword evidence="4" id="KW-1133">Transmembrane helix</keyword>
<evidence type="ECO:0000313" key="7">
    <source>
        <dbReference type="Proteomes" id="UP000183653"/>
    </source>
</evidence>
<feature type="transmembrane region" description="Helical" evidence="4">
    <location>
        <begin position="42"/>
        <end position="60"/>
    </location>
</feature>
<keyword evidence="2 3" id="KW-0472">Membrane</keyword>
<comment type="subcellular location">
    <subcellularLocation>
        <location evidence="1">Membrane</location>
    </subcellularLocation>
</comment>